<feature type="domain" description="IprA winged helix-turn-helix" evidence="1">
    <location>
        <begin position="150"/>
        <end position="211"/>
    </location>
</feature>
<dbReference type="Proteomes" id="UP001203069">
    <property type="component" value="Unassembled WGS sequence"/>
</dbReference>
<dbReference type="EMBL" id="JAKPBZ010000103">
    <property type="protein sequence ID" value="MCL2891626.1"/>
    <property type="molecule type" value="Genomic_DNA"/>
</dbReference>
<dbReference type="InterPro" id="IPR014710">
    <property type="entry name" value="RmlC-like_jellyroll"/>
</dbReference>
<dbReference type="RefSeq" id="WP_249243552.1">
    <property type="nucleotide sequence ID" value="NZ_JAKPBZ010000103.1"/>
</dbReference>
<dbReference type="Pfam" id="PF15977">
    <property type="entry name" value="HTH_46"/>
    <property type="match status" value="1"/>
</dbReference>
<evidence type="ECO:0000259" key="1">
    <source>
        <dbReference type="Pfam" id="PF15977"/>
    </source>
</evidence>
<keyword evidence="3" id="KW-1185">Reference proteome</keyword>
<gene>
    <name evidence="2" type="ORF">MFP26_02750</name>
</gene>
<dbReference type="InterPro" id="IPR041687">
    <property type="entry name" value="HTH_46"/>
</dbReference>
<sequence>MVIIFYLDKGTGMVYPEQSISRLTKMLSPHAHAAIPSEIVRGKRRYHLHSSDEQFIYFLDEGEFLIKRTRDNKVISVILSPTIVGWSLAALKSDDIYIERVDYGKIRCLPFNIALRVVTAYQRFDDVLIIINFWFHFLIDFCADNDGDSLSIVKNMLRSLNKLPPEVRRRYTALTFIAQRTSLSKSTIFRVLKKLQAEKLIELERGRLKKIAFSQPVVC</sequence>
<protein>
    <submittedName>
        <fullName evidence="2">Helix-turn-helix domain-containing protein</fullName>
    </submittedName>
</protein>
<dbReference type="InterPro" id="IPR036390">
    <property type="entry name" value="WH_DNA-bd_sf"/>
</dbReference>
<organism evidence="2 3">
    <name type="scientific">Brenneria tiliae</name>
    <dbReference type="NCBI Taxonomy" id="2914984"/>
    <lineage>
        <taxon>Bacteria</taxon>
        <taxon>Pseudomonadati</taxon>
        <taxon>Pseudomonadota</taxon>
        <taxon>Gammaproteobacteria</taxon>
        <taxon>Enterobacterales</taxon>
        <taxon>Pectobacteriaceae</taxon>
        <taxon>Brenneria</taxon>
    </lineage>
</organism>
<name>A0ABT0MP70_9GAMM</name>
<proteinExistence type="predicted"/>
<evidence type="ECO:0000313" key="3">
    <source>
        <dbReference type="Proteomes" id="UP001203069"/>
    </source>
</evidence>
<reference evidence="2 3" key="1">
    <citation type="submission" date="2022-02" db="EMBL/GenBank/DDBJ databases">
        <title>Description of Brenneria tiliae sp. nov. isolated from symptomatic Tilia x moltkei and Tilia x europaea trees in the UK.</title>
        <authorList>
            <person name="Kile H."/>
        </authorList>
    </citation>
    <scope>NUCLEOTIDE SEQUENCE [LARGE SCALE GENOMIC DNA]</scope>
    <source>
        <strain evidence="2 3">MC1SB4.1</strain>
    </source>
</reference>
<dbReference type="Gene3D" id="2.60.120.10">
    <property type="entry name" value="Jelly Rolls"/>
    <property type="match status" value="1"/>
</dbReference>
<comment type="caution">
    <text evidence="2">The sequence shown here is derived from an EMBL/GenBank/DDBJ whole genome shotgun (WGS) entry which is preliminary data.</text>
</comment>
<accession>A0ABT0MP70</accession>
<evidence type="ECO:0000313" key="2">
    <source>
        <dbReference type="EMBL" id="MCL2891626.1"/>
    </source>
</evidence>
<dbReference type="SUPFAM" id="SSF46785">
    <property type="entry name" value="Winged helix' DNA-binding domain"/>
    <property type="match status" value="1"/>
</dbReference>